<dbReference type="Gene3D" id="3.30.450.40">
    <property type="match status" value="1"/>
</dbReference>
<proteinExistence type="predicted"/>
<reference evidence="2" key="1">
    <citation type="journal article" date="2019" name="Int. J. Syst. Evol. Microbiol.">
        <title>The Global Catalogue of Microorganisms (GCM) 10K type strain sequencing project: providing services to taxonomists for standard genome sequencing and annotation.</title>
        <authorList>
            <consortium name="The Broad Institute Genomics Platform"/>
            <consortium name="The Broad Institute Genome Sequencing Center for Infectious Disease"/>
            <person name="Wu L."/>
            <person name="Ma J."/>
        </authorList>
    </citation>
    <scope>NUCLEOTIDE SEQUENCE [LARGE SCALE GENOMIC DNA]</scope>
    <source>
        <strain evidence="2">NBRC 108565</strain>
    </source>
</reference>
<dbReference type="Proteomes" id="UP001321475">
    <property type="component" value="Chromosome"/>
</dbReference>
<gene>
    <name evidence="1" type="ORF">GCM10025865_09320</name>
</gene>
<evidence type="ECO:0000313" key="1">
    <source>
        <dbReference type="EMBL" id="BDZ41633.1"/>
    </source>
</evidence>
<evidence type="ECO:0000313" key="2">
    <source>
        <dbReference type="Proteomes" id="UP001321475"/>
    </source>
</evidence>
<accession>A0ABN6XDS9</accession>
<sequence>MRSTVPSEDPARVRAAHEAYVTTGNLAPGVRPLVAESWARSLRNGVDPESPHPEVELSDHELAEYRAAHVLAPVMPVVRELLVDAAVTDGLVVAVTDDVGRLLWVEGNHGVRDAVGQVGFVEGAVWREERVGTNAPGTALTTRRPVQVLGAEHFTRPVQAFNCAAAPIRGVDGRVVGVLDVTGGGSAASGVVLSLVRASVAAVESELVERSWRAGQGASPGAPDLAAAGELLLPGTAHPAGGTTSGTWLEVLGGASLHHGPGRDRHVSLRHAEILLLLAEDPRGLTADELAVLLHPGTLSDVAVRAEVSRLRRAVGPLLGESRPYRLARPLATDVALVRSLLAVGDLGGALAAYPGPVLPRSVAPGVEAIRAELSAELRGAVLASSDAGAVERWLASREGADDHDAWRHLSRVAATGSPAATRARARLALLDRSLC</sequence>
<dbReference type="InterPro" id="IPR029016">
    <property type="entry name" value="GAF-like_dom_sf"/>
</dbReference>
<dbReference type="EMBL" id="AP027729">
    <property type="protein sequence ID" value="BDZ41633.1"/>
    <property type="molecule type" value="Genomic_DNA"/>
</dbReference>
<dbReference type="RefSeq" id="WP_286218743.1">
    <property type="nucleotide sequence ID" value="NZ_AP027729.1"/>
</dbReference>
<organism evidence="1 2">
    <name type="scientific">Paraoerskovia sediminicola</name>
    <dbReference type="NCBI Taxonomy" id="1138587"/>
    <lineage>
        <taxon>Bacteria</taxon>
        <taxon>Bacillati</taxon>
        <taxon>Actinomycetota</taxon>
        <taxon>Actinomycetes</taxon>
        <taxon>Micrococcales</taxon>
        <taxon>Cellulomonadaceae</taxon>
        <taxon>Paraoerskovia</taxon>
    </lineage>
</organism>
<protein>
    <submittedName>
        <fullName evidence="1">Transcriptional regulator</fullName>
    </submittedName>
</protein>
<keyword evidence="2" id="KW-1185">Reference proteome</keyword>
<name>A0ABN6XDS9_9CELL</name>